<gene>
    <name evidence="2" type="ORF">SAMN05443244_0735</name>
</gene>
<dbReference type="AlphaFoldDB" id="A0A1H4JP21"/>
<name>A0A1H4JP21_9BACT</name>
<dbReference type="Gene3D" id="3.90.550.10">
    <property type="entry name" value="Spore Coat Polysaccharide Biosynthesis Protein SpsA, Chain A"/>
    <property type="match status" value="1"/>
</dbReference>
<dbReference type="EMBL" id="FNSD01000001">
    <property type="protein sequence ID" value="SEB48064.1"/>
    <property type="molecule type" value="Genomic_DNA"/>
</dbReference>
<accession>A0A1H4JP21</accession>
<dbReference type="PANTHER" id="PTHR43685">
    <property type="entry name" value="GLYCOSYLTRANSFERASE"/>
    <property type="match status" value="1"/>
</dbReference>
<evidence type="ECO:0000313" key="3">
    <source>
        <dbReference type="Proteomes" id="UP000182409"/>
    </source>
</evidence>
<dbReference type="InterPro" id="IPR050834">
    <property type="entry name" value="Glycosyltransf_2"/>
</dbReference>
<reference evidence="2 3" key="1">
    <citation type="submission" date="2016-10" db="EMBL/GenBank/DDBJ databases">
        <authorList>
            <person name="de Groot N.N."/>
        </authorList>
    </citation>
    <scope>NUCLEOTIDE SEQUENCE [LARGE SCALE GENOMIC DNA]</scope>
    <source>
        <strain evidence="2 3">AB35.6</strain>
    </source>
</reference>
<dbReference type="PANTHER" id="PTHR43685:SF2">
    <property type="entry name" value="GLYCOSYLTRANSFERASE 2-LIKE DOMAIN-CONTAINING PROTEIN"/>
    <property type="match status" value="1"/>
</dbReference>
<feature type="domain" description="Glycosyltransferase 2-like" evidence="1">
    <location>
        <begin position="22"/>
        <end position="178"/>
    </location>
</feature>
<dbReference type="InterPro" id="IPR029044">
    <property type="entry name" value="Nucleotide-diphossugar_trans"/>
</dbReference>
<dbReference type="GO" id="GO:0016740">
    <property type="term" value="F:transferase activity"/>
    <property type="evidence" value="ECO:0007669"/>
    <property type="project" value="UniProtKB-KW"/>
</dbReference>
<dbReference type="SUPFAM" id="SSF53448">
    <property type="entry name" value="Nucleotide-diphospho-sugar transferases"/>
    <property type="match status" value="1"/>
</dbReference>
<protein>
    <submittedName>
        <fullName evidence="2">Glycosyltransferase, GT2 family</fullName>
    </submittedName>
</protein>
<sequence length="321" mass="35818">MTNDRKAAVEPAATPAAPSLAIVIPVYNGRKHLAETLQSCVQQLCPADEIIVVEDGSPKSSRDIVELLPGVRYVDQPNGGVSSARNHGASVATADWICFLDQDDLLLPDHLEQLSKAIQSGVRADLFYTPRVVLSCVDGVWTTRESQSPPAARHLARVLPIRCPFPPSGTCVRRSVFEAAGGFRSRYDLAEDWEFWLRLNAMGAVFHLLPTPTVCYRVHMESNSHRPLPILNANLRVIREQILPSVFFLKRLWVGKRLISTQEADAAILLRQMGQDGGQRLLLRSIVRLPLGNWRRYKIAAHMLTHGLRNVSHKDTSRFRA</sequence>
<keyword evidence="2" id="KW-0808">Transferase</keyword>
<evidence type="ECO:0000259" key="1">
    <source>
        <dbReference type="Pfam" id="PF00535"/>
    </source>
</evidence>
<organism evidence="2 3">
    <name type="scientific">Terriglobus roseus</name>
    <dbReference type="NCBI Taxonomy" id="392734"/>
    <lineage>
        <taxon>Bacteria</taxon>
        <taxon>Pseudomonadati</taxon>
        <taxon>Acidobacteriota</taxon>
        <taxon>Terriglobia</taxon>
        <taxon>Terriglobales</taxon>
        <taxon>Acidobacteriaceae</taxon>
        <taxon>Terriglobus</taxon>
    </lineage>
</organism>
<proteinExistence type="predicted"/>
<evidence type="ECO:0000313" key="2">
    <source>
        <dbReference type="EMBL" id="SEB48064.1"/>
    </source>
</evidence>
<dbReference type="Proteomes" id="UP000182409">
    <property type="component" value="Unassembled WGS sequence"/>
</dbReference>
<dbReference type="RefSeq" id="WP_074652396.1">
    <property type="nucleotide sequence ID" value="NZ_FNSD01000001.1"/>
</dbReference>
<dbReference type="Pfam" id="PF00535">
    <property type="entry name" value="Glycos_transf_2"/>
    <property type="match status" value="1"/>
</dbReference>
<dbReference type="InterPro" id="IPR001173">
    <property type="entry name" value="Glyco_trans_2-like"/>
</dbReference>